<organism evidence="2 3">
    <name type="scientific">Phaeobacter italicus</name>
    <dbReference type="NCBI Taxonomy" id="481446"/>
    <lineage>
        <taxon>Bacteria</taxon>
        <taxon>Pseudomonadati</taxon>
        <taxon>Pseudomonadota</taxon>
        <taxon>Alphaproteobacteria</taxon>
        <taxon>Rhodobacterales</taxon>
        <taxon>Roseobacteraceae</taxon>
        <taxon>Phaeobacter</taxon>
    </lineage>
</organism>
<dbReference type="InterPro" id="IPR036514">
    <property type="entry name" value="SGNH_hydro_sf"/>
</dbReference>
<feature type="signal peptide" evidence="1">
    <location>
        <begin position="1"/>
        <end position="21"/>
    </location>
</feature>
<dbReference type="GO" id="GO:0016788">
    <property type="term" value="F:hydrolase activity, acting on ester bonds"/>
    <property type="evidence" value="ECO:0007669"/>
    <property type="project" value="UniProtKB-ARBA"/>
</dbReference>
<proteinExistence type="predicted"/>
<evidence type="ECO:0000313" key="2">
    <source>
        <dbReference type="EMBL" id="CRL10396.1"/>
    </source>
</evidence>
<evidence type="ECO:0000256" key="1">
    <source>
        <dbReference type="SAM" id="SignalP"/>
    </source>
</evidence>
<keyword evidence="1" id="KW-0732">Signal</keyword>
<keyword evidence="3" id="KW-1185">Reference proteome</keyword>
<feature type="chain" id="PRO_5005217203" evidence="1">
    <location>
        <begin position="22"/>
        <end position="301"/>
    </location>
</feature>
<dbReference type="AlphaFoldDB" id="A0A0H5CZT2"/>
<evidence type="ECO:0000313" key="3">
    <source>
        <dbReference type="Proteomes" id="UP000043764"/>
    </source>
</evidence>
<reference evidence="3" key="1">
    <citation type="submission" date="2015-05" db="EMBL/GenBank/DDBJ databases">
        <authorList>
            <person name="Rodrigo-Torres Lidia"/>
            <person name="Arahal R.David."/>
        </authorList>
    </citation>
    <scope>NUCLEOTIDE SEQUENCE [LARGE SCALE GENOMIC DNA]</scope>
    <source>
        <strain evidence="3">CECT 7321</strain>
    </source>
</reference>
<name>A0A0H5CZT2_9RHOB</name>
<dbReference type="Gene3D" id="3.40.50.1110">
    <property type="entry name" value="SGNH hydrolase"/>
    <property type="match status" value="1"/>
</dbReference>
<sequence>MIGRRGFLAFLALLPLGSVQATPFAVPELAPPSGAMTVYHLGHSLVGADMPHMLAQLAPKGHAYNTQLGSGTPLQQHWEPDQDILHFDQVNHPPIWRDAREAVGSGDYDAVILTEMVELRDAIRYFKGARYFRRWADLARAGSANTRLYLYETWHPLDTPDGWLARIDTDLEQLWLGGLAGSDTRRNPNRPAYLIPAGQVMAAVVRAIEAGEIPGLSRREDVFAITPDGAQDQIHINDLGAYIVALTHLSVLYHVNPTGQPRQLTRADGSPAQAFSAEAARKVQEIVWTVVTSHPRTGVRR</sequence>
<dbReference type="Proteomes" id="UP000043764">
    <property type="component" value="Unassembled WGS sequence"/>
</dbReference>
<dbReference type="RefSeq" id="WP_050672908.1">
    <property type="nucleotide sequence ID" value="NZ_CVRL01000013.1"/>
</dbReference>
<protein>
    <submittedName>
        <fullName evidence="2">Uncharacterized protein</fullName>
    </submittedName>
</protein>
<gene>
    <name evidence="2" type="ORF">NIT7321_01241</name>
</gene>
<dbReference type="STRING" id="481446.NIT7645_02592"/>
<accession>A0A0H5CZT2</accession>
<dbReference type="EMBL" id="CVRL01000013">
    <property type="protein sequence ID" value="CRL10396.1"/>
    <property type="molecule type" value="Genomic_DNA"/>
</dbReference>